<keyword evidence="3" id="KW-1185">Reference proteome</keyword>
<reference evidence="2" key="1">
    <citation type="submission" date="2022-01" db="EMBL/GenBank/DDBJ databases">
        <title>Genome-Based Taxonomic Classification of the Phylum Actinobacteria.</title>
        <authorList>
            <person name="Gao Y."/>
        </authorList>
    </citation>
    <scope>NUCLEOTIDE SEQUENCE</scope>
    <source>
        <strain evidence="2">KLBMP 8922</strain>
    </source>
</reference>
<comment type="caution">
    <text evidence="2">The sequence shown here is derived from an EMBL/GenBank/DDBJ whole genome shotgun (WGS) entry which is preliminary data.</text>
</comment>
<dbReference type="RefSeq" id="WP_235055211.1">
    <property type="nucleotide sequence ID" value="NZ_JAKFHA010000017.1"/>
</dbReference>
<accession>A0AA41Q3H7</accession>
<dbReference type="EMBL" id="JAKFHA010000017">
    <property type="protein sequence ID" value="MCF2530542.1"/>
    <property type="molecule type" value="Genomic_DNA"/>
</dbReference>
<evidence type="ECO:0000313" key="2">
    <source>
        <dbReference type="EMBL" id="MCF2530542.1"/>
    </source>
</evidence>
<keyword evidence="1" id="KW-0812">Transmembrane</keyword>
<proteinExistence type="predicted"/>
<protein>
    <submittedName>
        <fullName evidence="2">Uncharacterized protein</fullName>
    </submittedName>
</protein>
<feature type="transmembrane region" description="Helical" evidence="1">
    <location>
        <begin position="110"/>
        <end position="130"/>
    </location>
</feature>
<feature type="transmembrane region" description="Helical" evidence="1">
    <location>
        <begin position="64"/>
        <end position="90"/>
    </location>
</feature>
<dbReference type="AlphaFoldDB" id="A0AA41Q3H7"/>
<dbReference type="Proteomes" id="UP001165378">
    <property type="component" value="Unassembled WGS sequence"/>
</dbReference>
<name>A0AA41Q3H7_9ACTN</name>
<evidence type="ECO:0000313" key="3">
    <source>
        <dbReference type="Proteomes" id="UP001165378"/>
    </source>
</evidence>
<keyword evidence="1" id="KW-1133">Transmembrane helix</keyword>
<evidence type="ECO:0000256" key="1">
    <source>
        <dbReference type="SAM" id="Phobius"/>
    </source>
</evidence>
<sequence>MMPPESTHAPQVHWPARLLVVLAGFPPCAVAAVVATAYPPVFWLVPLQLVPYICLLWQRDPEGFLIFAIVAAVICLVEGLMFLIVGVVFALPTALLLALAVASTKRPSTLWRNVPALAGLCFAGVLALLITTSTR</sequence>
<organism evidence="2 3">
    <name type="scientific">Yinghuangia soli</name>
    <dbReference type="NCBI Taxonomy" id="2908204"/>
    <lineage>
        <taxon>Bacteria</taxon>
        <taxon>Bacillati</taxon>
        <taxon>Actinomycetota</taxon>
        <taxon>Actinomycetes</taxon>
        <taxon>Kitasatosporales</taxon>
        <taxon>Streptomycetaceae</taxon>
        <taxon>Yinghuangia</taxon>
    </lineage>
</organism>
<keyword evidence="1" id="KW-0472">Membrane</keyword>
<gene>
    <name evidence="2" type="ORF">LZ495_25435</name>
</gene>